<proteinExistence type="inferred from homology"/>
<dbReference type="SUPFAM" id="SSF53474">
    <property type="entry name" value="alpha/beta-Hydrolases"/>
    <property type="match status" value="1"/>
</dbReference>
<dbReference type="PANTHER" id="PTHR46197:SF3">
    <property type="entry name" value="AB HYDROLASE-1 DOMAIN-CONTAINING PROTEIN"/>
    <property type="match status" value="1"/>
</dbReference>
<feature type="domain" description="AB hydrolase-1" evidence="4">
    <location>
        <begin position="82"/>
        <end position="181"/>
    </location>
</feature>
<evidence type="ECO:0000256" key="2">
    <source>
        <dbReference type="ARBA" id="ARBA00022490"/>
    </source>
</evidence>
<keyword evidence="2" id="KW-0963">Cytoplasm</keyword>
<dbReference type="Gene3D" id="3.40.50.1820">
    <property type="entry name" value="alpha/beta hydrolase"/>
    <property type="match status" value="1"/>
</dbReference>
<dbReference type="Proteomes" id="UP000887566">
    <property type="component" value="Unplaced"/>
</dbReference>
<sequence length="262" mass="28794">MHVILLVAALAFIAYLFYFRLPKSERPAAADNHLIDAGQKLLLAAKSTVKDITTTQKQVTVFKLNVLYEEALPVGKAPIGSLLLLHGIAWGEDGTAKVWFQRNTIQIFAAAGFRVVAPDLPGTRMSRTSEQALDDSMKAPFIKALVEELHMEKVTIMGASWGGSFSVPYLVSYGKDLVSSVQVCPMVSNYPRSLFEKTLTPTLVIHGDGDYRLGYNSYDILKHLANVQHVVVANAGHAVFQEQPDPFHAACLAFLSHHYAVQ</sequence>
<dbReference type="GO" id="GO:0005737">
    <property type="term" value="C:cytoplasm"/>
    <property type="evidence" value="ECO:0007669"/>
    <property type="project" value="UniProtKB-SubCell"/>
</dbReference>
<name>A0A914UJF3_9BILA</name>
<dbReference type="PANTHER" id="PTHR46197">
    <property type="entry name" value="PROTEIN ABHD14B-LIKE"/>
    <property type="match status" value="1"/>
</dbReference>
<dbReference type="WBParaSite" id="PSAMB.scaffold1033size36900.g10431.t1">
    <property type="protein sequence ID" value="PSAMB.scaffold1033size36900.g10431.t1"/>
    <property type="gene ID" value="PSAMB.scaffold1033size36900.g10431"/>
</dbReference>
<evidence type="ECO:0000256" key="1">
    <source>
        <dbReference type="ARBA" id="ARBA00004496"/>
    </source>
</evidence>
<evidence type="ECO:0000256" key="3">
    <source>
        <dbReference type="ARBA" id="ARBA00037942"/>
    </source>
</evidence>
<dbReference type="Pfam" id="PF00561">
    <property type="entry name" value="Abhydrolase_1"/>
    <property type="match status" value="1"/>
</dbReference>
<organism evidence="5 6">
    <name type="scientific">Plectus sambesii</name>
    <dbReference type="NCBI Taxonomy" id="2011161"/>
    <lineage>
        <taxon>Eukaryota</taxon>
        <taxon>Metazoa</taxon>
        <taxon>Ecdysozoa</taxon>
        <taxon>Nematoda</taxon>
        <taxon>Chromadorea</taxon>
        <taxon>Plectida</taxon>
        <taxon>Plectina</taxon>
        <taxon>Plectoidea</taxon>
        <taxon>Plectidae</taxon>
        <taxon>Plectus</taxon>
    </lineage>
</organism>
<keyword evidence="5" id="KW-1185">Reference proteome</keyword>
<evidence type="ECO:0000313" key="5">
    <source>
        <dbReference type="Proteomes" id="UP000887566"/>
    </source>
</evidence>
<evidence type="ECO:0000313" key="6">
    <source>
        <dbReference type="WBParaSite" id="PSAMB.scaffold1033size36900.g10431.t1"/>
    </source>
</evidence>
<reference evidence="6" key="1">
    <citation type="submission" date="2022-11" db="UniProtKB">
        <authorList>
            <consortium name="WormBaseParasite"/>
        </authorList>
    </citation>
    <scope>IDENTIFICATION</scope>
</reference>
<comment type="subcellular location">
    <subcellularLocation>
        <location evidence="1">Cytoplasm</location>
    </subcellularLocation>
</comment>
<dbReference type="AlphaFoldDB" id="A0A914UJF3"/>
<evidence type="ECO:0000259" key="4">
    <source>
        <dbReference type="Pfam" id="PF00561"/>
    </source>
</evidence>
<dbReference type="InterPro" id="IPR000073">
    <property type="entry name" value="AB_hydrolase_1"/>
</dbReference>
<accession>A0A914UJF3</accession>
<dbReference type="InterPro" id="IPR029058">
    <property type="entry name" value="AB_hydrolase_fold"/>
</dbReference>
<comment type="similarity">
    <text evidence="3">Belongs to the AB hydrolase superfamily. ABHD14 family.</text>
</comment>
<protein>
    <submittedName>
        <fullName evidence="6">AB hydrolase-1 domain-containing protein</fullName>
    </submittedName>
</protein>